<protein>
    <submittedName>
        <fullName evidence="1">Uncharacterized protein</fullName>
    </submittedName>
</protein>
<name>A0ABX2RRG8_9ACTN</name>
<dbReference type="Proteomes" id="UP000631553">
    <property type="component" value="Unassembled WGS sequence"/>
</dbReference>
<evidence type="ECO:0000313" key="1">
    <source>
        <dbReference type="EMBL" id="NYF58816.1"/>
    </source>
</evidence>
<comment type="caution">
    <text evidence="1">The sequence shown here is derived from an EMBL/GenBank/DDBJ whole genome shotgun (WGS) entry which is preliminary data.</text>
</comment>
<accession>A0ABX2RRG8</accession>
<keyword evidence="2" id="KW-1185">Reference proteome</keyword>
<gene>
    <name evidence="1" type="ORF">HDA35_004647</name>
</gene>
<organism evidence="1 2">
    <name type="scientific">Micromonospora purpureochromogenes</name>
    <dbReference type="NCBI Taxonomy" id="47872"/>
    <lineage>
        <taxon>Bacteria</taxon>
        <taxon>Bacillati</taxon>
        <taxon>Actinomycetota</taxon>
        <taxon>Actinomycetes</taxon>
        <taxon>Micromonosporales</taxon>
        <taxon>Micromonosporaceae</taxon>
        <taxon>Micromonospora</taxon>
    </lineage>
</organism>
<sequence length="59" mass="6810">MIGYRRISASFIEVTVERPDRQDRLAGCVTHVLRPICHAGPETRHFDRHFDGMFLPSVD</sequence>
<dbReference type="EMBL" id="JACCCQ010000001">
    <property type="protein sequence ID" value="NYF58816.1"/>
    <property type="molecule type" value="Genomic_DNA"/>
</dbReference>
<reference evidence="1 2" key="1">
    <citation type="submission" date="2020-07" db="EMBL/GenBank/DDBJ databases">
        <title>Sequencing the genomes of 1000 actinobacteria strains.</title>
        <authorList>
            <person name="Klenk H.-P."/>
        </authorList>
    </citation>
    <scope>NUCLEOTIDE SEQUENCE [LARGE SCALE GENOMIC DNA]</scope>
    <source>
        <strain evidence="1 2">DSM 43814</strain>
    </source>
</reference>
<proteinExistence type="predicted"/>
<evidence type="ECO:0000313" key="2">
    <source>
        <dbReference type="Proteomes" id="UP000631553"/>
    </source>
</evidence>